<dbReference type="InterPro" id="IPR050171">
    <property type="entry name" value="MFS_Transporters"/>
</dbReference>
<feature type="transmembrane region" description="Helical" evidence="7">
    <location>
        <begin position="373"/>
        <end position="392"/>
    </location>
</feature>
<dbReference type="InterPro" id="IPR011701">
    <property type="entry name" value="MFS"/>
</dbReference>
<dbReference type="Gene3D" id="1.20.1250.20">
    <property type="entry name" value="MFS general substrate transporter like domains"/>
    <property type="match status" value="1"/>
</dbReference>
<sequence length="416" mass="43213">MSEMPAWRRPGPERVLAVMTLIDSIGTGVFLASNVIYFKHFVGLSAGEVSVGISAAGVAGLVAMGTMGPVADRFGHRRVFILLSLVQAAGYAGYVFVDGFLSFFALVTFMGFVDFGKSPAREALISSATGQGNRVGVRAVLRTMFNVGFSVGSGLSTLLLTFDGATAKYAFVLINAASFLVGAVVAMRLPAADPIPPKPGVKRLRALRNVPFLTATAITGVLSLHITLLMVVLPLWVLSRTAAPPAIVGVILIGNTIVTVLFQVRMTRGVETLRDGSGAAWRASVALAVSCALIGLAAGDRAWLSVALLLAGALALTVGEMVQAASRWAIGVGLAPEHAQAEYLGAFNMSIAGQSMLGPVFCTALVLGWGLTGWLVLAGILLLAGLATGPAVEAAHRRLAGSEPDRHEELVSAHRA</sequence>
<feature type="transmembrane region" description="Helical" evidence="7">
    <location>
        <begin position="15"/>
        <end position="37"/>
    </location>
</feature>
<feature type="transmembrane region" description="Helical" evidence="7">
    <location>
        <begin position="242"/>
        <end position="264"/>
    </location>
</feature>
<evidence type="ECO:0000256" key="1">
    <source>
        <dbReference type="ARBA" id="ARBA00004651"/>
    </source>
</evidence>
<feature type="transmembrane region" description="Helical" evidence="7">
    <location>
        <begin position="302"/>
        <end position="322"/>
    </location>
</feature>
<evidence type="ECO:0000256" key="6">
    <source>
        <dbReference type="ARBA" id="ARBA00023136"/>
    </source>
</evidence>
<reference evidence="9 10" key="1">
    <citation type="submission" date="2021-01" db="EMBL/GenBank/DDBJ databases">
        <title>Actinoplanes sp. nov. LDG1-01 isolated from lichen.</title>
        <authorList>
            <person name="Saeng-In P."/>
            <person name="Phongsopitanun W."/>
            <person name="Kanchanasin P."/>
            <person name="Yuki M."/>
            <person name="Kudo T."/>
            <person name="Ohkuma M."/>
            <person name="Tanasupawat S."/>
        </authorList>
    </citation>
    <scope>NUCLEOTIDE SEQUENCE [LARGE SCALE GENOMIC DNA]</scope>
    <source>
        <strain evidence="9 10">LDG1-01</strain>
    </source>
</reference>
<evidence type="ECO:0000256" key="7">
    <source>
        <dbReference type="SAM" id="Phobius"/>
    </source>
</evidence>
<dbReference type="PANTHER" id="PTHR23517:SF2">
    <property type="entry name" value="MULTIDRUG RESISTANCE PROTEIN MDTH"/>
    <property type="match status" value="1"/>
</dbReference>
<proteinExistence type="predicted"/>
<dbReference type="InterPro" id="IPR036259">
    <property type="entry name" value="MFS_trans_sf"/>
</dbReference>
<comment type="subcellular location">
    <subcellularLocation>
        <location evidence="1">Cell membrane</location>
        <topology evidence="1">Multi-pass membrane protein</topology>
    </subcellularLocation>
</comment>
<evidence type="ECO:0000259" key="8">
    <source>
        <dbReference type="PROSITE" id="PS50850"/>
    </source>
</evidence>
<keyword evidence="6 7" id="KW-0472">Membrane</keyword>
<evidence type="ECO:0000313" key="10">
    <source>
        <dbReference type="Proteomes" id="UP000598996"/>
    </source>
</evidence>
<keyword evidence="10" id="KW-1185">Reference proteome</keyword>
<dbReference type="PROSITE" id="PS50850">
    <property type="entry name" value="MFS"/>
    <property type="match status" value="1"/>
</dbReference>
<dbReference type="InterPro" id="IPR020846">
    <property type="entry name" value="MFS_dom"/>
</dbReference>
<keyword evidence="3" id="KW-1003">Cell membrane</keyword>
<name>A0ABS1VN54_9ACTN</name>
<keyword evidence="4 7" id="KW-0812">Transmembrane</keyword>
<feature type="transmembrane region" description="Helical" evidence="7">
    <location>
        <begin position="91"/>
        <end position="113"/>
    </location>
</feature>
<comment type="caution">
    <text evidence="9">The sequence shown here is derived from an EMBL/GenBank/DDBJ whole genome shotgun (WGS) entry which is preliminary data.</text>
</comment>
<keyword evidence="5 7" id="KW-1133">Transmembrane helix</keyword>
<evidence type="ECO:0000256" key="4">
    <source>
        <dbReference type="ARBA" id="ARBA00022692"/>
    </source>
</evidence>
<evidence type="ECO:0000256" key="3">
    <source>
        <dbReference type="ARBA" id="ARBA00022475"/>
    </source>
</evidence>
<keyword evidence="2" id="KW-0813">Transport</keyword>
<evidence type="ECO:0000256" key="5">
    <source>
        <dbReference type="ARBA" id="ARBA00022989"/>
    </source>
</evidence>
<feature type="domain" description="Major facilitator superfamily (MFS) profile" evidence="8">
    <location>
        <begin position="12"/>
        <end position="396"/>
    </location>
</feature>
<organism evidence="9 10">
    <name type="scientific">Paractinoplanes lichenicola</name>
    <dbReference type="NCBI Taxonomy" id="2802976"/>
    <lineage>
        <taxon>Bacteria</taxon>
        <taxon>Bacillati</taxon>
        <taxon>Actinomycetota</taxon>
        <taxon>Actinomycetes</taxon>
        <taxon>Micromonosporales</taxon>
        <taxon>Micromonosporaceae</taxon>
        <taxon>Paractinoplanes</taxon>
    </lineage>
</organism>
<dbReference type="Pfam" id="PF07690">
    <property type="entry name" value="MFS_1"/>
    <property type="match status" value="1"/>
</dbReference>
<dbReference type="Proteomes" id="UP000598996">
    <property type="component" value="Unassembled WGS sequence"/>
</dbReference>
<evidence type="ECO:0000256" key="2">
    <source>
        <dbReference type="ARBA" id="ARBA00022448"/>
    </source>
</evidence>
<evidence type="ECO:0000313" key="9">
    <source>
        <dbReference type="EMBL" id="MBL7256033.1"/>
    </source>
</evidence>
<dbReference type="SUPFAM" id="SSF103473">
    <property type="entry name" value="MFS general substrate transporter"/>
    <property type="match status" value="1"/>
</dbReference>
<gene>
    <name evidence="9" type="ORF">JKJ07_17185</name>
</gene>
<dbReference type="EMBL" id="JAENHO010000004">
    <property type="protein sequence ID" value="MBL7256033.1"/>
    <property type="molecule type" value="Genomic_DNA"/>
</dbReference>
<feature type="transmembrane region" description="Helical" evidence="7">
    <location>
        <begin position="276"/>
        <end position="296"/>
    </location>
</feature>
<feature type="transmembrane region" description="Helical" evidence="7">
    <location>
        <begin position="49"/>
        <end position="71"/>
    </location>
</feature>
<protein>
    <submittedName>
        <fullName evidence="9">MFS transporter</fullName>
    </submittedName>
</protein>
<feature type="transmembrane region" description="Helical" evidence="7">
    <location>
        <begin position="210"/>
        <end position="236"/>
    </location>
</feature>
<dbReference type="PANTHER" id="PTHR23517">
    <property type="entry name" value="RESISTANCE PROTEIN MDTM, PUTATIVE-RELATED-RELATED"/>
    <property type="match status" value="1"/>
</dbReference>
<feature type="transmembrane region" description="Helical" evidence="7">
    <location>
        <begin position="168"/>
        <end position="189"/>
    </location>
</feature>
<accession>A0ABS1VN54</accession>